<dbReference type="InterPro" id="IPR036116">
    <property type="entry name" value="FN3_sf"/>
</dbReference>
<accession>A0A2P6V0Z8</accession>
<evidence type="ECO:0008006" key="3">
    <source>
        <dbReference type="Google" id="ProtNLM"/>
    </source>
</evidence>
<organism evidence="1 2">
    <name type="scientific">Micractinium conductrix</name>
    <dbReference type="NCBI Taxonomy" id="554055"/>
    <lineage>
        <taxon>Eukaryota</taxon>
        <taxon>Viridiplantae</taxon>
        <taxon>Chlorophyta</taxon>
        <taxon>core chlorophytes</taxon>
        <taxon>Trebouxiophyceae</taxon>
        <taxon>Chlorellales</taxon>
        <taxon>Chlorellaceae</taxon>
        <taxon>Chlorella clade</taxon>
        <taxon>Micractinium</taxon>
    </lineage>
</organism>
<proteinExistence type="predicted"/>
<sequence>MPSIAALSAPDPFNVPACGKAGEARSAAGCGLLSVLVKPPAKTDGPPVRLYRVVCSQGPRCTRRGASRRSLAGTCQVMEATGAGTPAGGGQLRFQLPFPFFNEWTGFRCSVTCRSTAGWSAASQRKAVRIPPSPPPLPPQVMGISSNASGIVIVRVQKPKGGQGVNGYLAVGTMGNRRTRSSAAGHFESESAAIAGSEVNIFIPPGTYTPGKLYTIMALYKHKDEGVGQLFSPPSAAEEFTMPDLAGGEEEEGPPGTPSIASLYSPSPYTTPACASAGNAYGEAGCGVLTVRVDKPSSDGGQVIEEYLVVCKPTWCPDSAGAGRRLLGALSVRNPCTFPAIASGLGTPVQGGRLGRVQFELPMDQWQTTTYGCNVTCRNSLGWSLPSYVSTTEVPPMPPPYPPFLDITVVDNSKLKFCLRELSGSGATSWEVVGTPSDGGAQVTAGSAVGSSTGGLARRFLEAAAFCFPGFPCPPGRGSSCPTVDIGSRPGVTFSFTAWYKKTVQPGDLVLLSQPSTSTLTVPAGPPPPPVITSVAFLANDGSTYISATVTVQRPTTPEALVYAIHIEGGTQGERTLQAPDAISVSTRLDGAKVLTFAAAFTPGVEYTFKVVATSSAGGVSSEPKLATPRPIA</sequence>
<gene>
    <name evidence="1" type="ORF">C2E20_8625</name>
</gene>
<dbReference type="EMBL" id="LHPF02000049">
    <property type="protein sequence ID" value="PSC67753.1"/>
    <property type="molecule type" value="Genomic_DNA"/>
</dbReference>
<evidence type="ECO:0000313" key="1">
    <source>
        <dbReference type="EMBL" id="PSC67753.1"/>
    </source>
</evidence>
<protein>
    <recommendedName>
        <fullName evidence="3">Fibronectin type-III domain-containing protein</fullName>
    </recommendedName>
</protein>
<dbReference type="AlphaFoldDB" id="A0A2P6V0Z8"/>
<dbReference type="Proteomes" id="UP000239649">
    <property type="component" value="Unassembled WGS sequence"/>
</dbReference>
<comment type="caution">
    <text evidence="1">The sequence shown here is derived from an EMBL/GenBank/DDBJ whole genome shotgun (WGS) entry which is preliminary data.</text>
</comment>
<dbReference type="SUPFAM" id="SSF49265">
    <property type="entry name" value="Fibronectin type III"/>
    <property type="match status" value="1"/>
</dbReference>
<reference evidence="1 2" key="1">
    <citation type="journal article" date="2018" name="Plant J.">
        <title>Genome sequences of Chlorella sorokiniana UTEX 1602 and Micractinium conductrix SAG 241.80: implications to maltose excretion by a green alga.</title>
        <authorList>
            <person name="Arriola M.B."/>
            <person name="Velmurugan N."/>
            <person name="Zhang Y."/>
            <person name="Plunkett M.H."/>
            <person name="Hondzo H."/>
            <person name="Barney B.M."/>
        </authorList>
    </citation>
    <scope>NUCLEOTIDE SEQUENCE [LARGE SCALE GENOMIC DNA]</scope>
    <source>
        <strain evidence="1 2">SAG 241.80</strain>
    </source>
</reference>
<keyword evidence="2" id="KW-1185">Reference proteome</keyword>
<evidence type="ECO:0000313" key="2">
    <source>
        <dbReference type="Proteomes" id="UP000239649"/>
    </source>
</evidence>
<name>A0A2P6V0Z8_9CHLO</name>